<dbReference type="RefSeq" id="WP_344343024.1">
    <property type="nucleotide sequence ID" value="NZ_BAAAQT010000006.1"/>
</dbReference>
<dbReference type="InterPro" id="IPR036390">
    <property type="entry name" value="WH_DNA-bd_sf"/>
</dbReference>
<feature type="domain" description="HTH arsR-type" evidence="1">
    <location>
        <begin position="19"/>
        <end position="97"/>
    </location>
</feature>
<dbReference type="SMART" id="SM00418">
    <property type="entry name" value="HTH_ARSR"/>
    <property type="match status" value="1"/>
</dbReference>
<reference evidence="3" key="1">
    <citation type="journal article" date="2019" name="Int. J. Syst. Evol. Microbiol.">
        <title>The Global Catalogue of Microorganisms (GCM) 10K type strain sequencing project: providing services to taxonomists for standard genome sequencing and annotation.</title>
        <authorList>
            <consortium name="The Broad Institute Genomics Platform"/>
            <consortium name="The Broad Institute Genome Sequencing Center for Infectious Disease"/>
            <person name="Wu L."/>
            <person name="Ma J."/>
        </authorList>
    </citation>
    <scope>NUCLEOTIDE SEQUENCE [LARGE SCALE GENOMIC DNA]</scope>
    <source>
        <strain evidence="3">JCM 16026</strain>
    </source>
</reference>
<sequence length="185" mass="20806">MSEPITTPVDAAADATLEARAKALGSPIRWRILRLCLHEPRTNRELAALLDRNPASMLHHVRTLVDAGYLAPQEARRGARGAREIPYLATRLTWTEDEQTSTSDVLVRTFLEEIEGLAPDDVAIMRAGLRLTQDELHEYWQRVGDVVRDLMARREAAPDLERASWSVFMAVHPDRQQDEPAPPAP</sequence>
<evidence type="ECO:0000259" key="1">
    <source>
        <dbReference type="SMART" id="SM00418"/>
    </source>
</evidence>
<evidence type="ECO:0000313" key="2">
    <source>
        <dbReference type="EMBL" id="GAA2174210.1"/>
    </source>
</evidence>
<dbReference type="Proteomes" id="UP001501599">
    <property type="component" value="Unassembled WGS sequence"/>
</dbReference>
<gene>
    <name evidence="2" type="ORF">GCM10009846_19270</name>
</gene>
<proteinExistence type="predicted"/>
<name>A0ABP5MHS5_9MICO</name>
<keyword evidence="3" id="KW-1185">Reference proteome</keyword>
<dbReference type="InterPro" id="IPR011991">
    <property type="entry name" value="ArsR-like_HTH"/>
</dbReference>
<comment type="caution">
    <text evidence="2">The sequence shown here is derived from an EMBL/GenBank/DDBJ whole genome shotgun (WGS) entry which is preliminary data.</text>
</comment>
<dbReference type="SUPFAM" id="SSF46785">
    <property type="entry name" value="Winged helix' DNA-binding domain"/>
    <property type="match status" value="1"/>
</dbReference>
<accession>A0ABP5MHS5</accession>
<dbReference type="Gene3D" id="1.10.10.10">
    <property type="entry name" value="Winged helix-like DNA-binding domain superfamily/Winged helix DNA-binding domain"/>
    <property type="match status" value="1"/>
</dbReference>
<dbReference type="InterPro" id="IPR036388">
    <property type="entry name" value="WH-like_DNA-bd_sf"/>
</dbReference>
<protein>
    <submittedName>
        <fullName evidence="2">Winged helix-turn-helix domain-containing protein</fullName>
    </submittedName>
</protein>
<evidence type="ECO:0000313" key="3">
    <source>
        <dbReference type="Proteomes" id="UP001501599"/>
    </source>
</evidence>
<dbReference type="EMBL" id="BAAAQT010000006">
    <property type="protein sequence ID" value="GAA2174210.1"/>
    <property type="molecule type" value="Genomic_DNA"/>
</dbReference>
<organism evidence="2 3">
    <name type="scientific">Agrococcus versicolor</name>
    <dbReference type="NCBI Taxonomy" id="501482"/>
    <lineage>
        <taxon>Bacteria</taxon>
        <taxon>Bacillati</taxon>
        <taxon>Actinomycetota</taxon>
        <taxon>Actinomycetes</taxon>
        <taxon>Micrococcales</taxon>
        <taxon>Microbacteriaceae</taxon>
        <taxon>Agrococcus</taxon>
    </lineage>
</organism>
<dbReference type="CDD" id="cd00090">
    <property type="entry name" value="HTH_ARSR"/>
    <property type="match status" value="1"/>
</dbReference>
<dbReference type="InterPro" id="IPR001845">
    <property type="entry name" value="HTH_ArsR_DNA-bd_dom"/>
</dbReference>